<dbReference type="OrthoDB" id="7903015at2"/>
<dbReference type="Proteomes" id="UP000078396">
    <property type="component" value="Unassembled WGS sequence"/>
</dbReference>
<dbReference type="InterPro" id="IPR011251">
    <property type="entry name" value="Luciferase-like_dom"/>
</dbReference>
<proteinExistence type="predicted"/>
<gene>
    <name evidence="6" type="ORF">A4X20_26355</name>
</gene>
<evidence type="ECO:0000256" key="2">
    <source>
        <dbReference type="ARBA" id="ARBA00022643"/>
    </source>
</evidence>
<evidence type="ECO:0000259" key="5">
    <source>
        <dbReference type="Pfam" id="PF00296"/>
    </source>
</evidence>
<keyword evidence="3" id="KW-0560">Oxidoreductase</keyword>
<dbReference type="Pfam" id="PF00296">
    <property type="entry name" value="Bac_luciferase"/>
    <property type="match status" value="1"/>
</dbReference>
<dbReference type="PANTHER" id="PTHR42847">
    <property type="entry name" value="ALKANESULFONATE MONOOXYGENASE"/>
    <property type="match status" value="1"/>
</dbReference>
<dbReference type="InterPro" id="IPR036661">
    <property type="entry name" value="Luciferase-like_sf"/>
</dbReference>
<dbReference type="PANTHER" id="PTHR42847:SF4">
    <property type="entry name" value="ALKANESULFONATE MONOOXYGENASE-RELATED"/>
    <property type="match status" value="1"/>
</dbReference>
<dbReference type="NCBIfam" id="TIGR03619">
    <property type="entry name" value="F420_Rv2161c"/>
    <property type="match status" value="1"/>
</dbReference>
<evidence type="ECO:0000256" key="1">
    <source>
        <dbReference type="ARBA" id="ARBA00022630"/>
    </source>
</evidence>
<dbReference type="InterPro" id="IPR050172">
    <property type="entry name" value="SsuD_RutA_monooxygenase"/>
</dbReference>
<dbReference type="GO" id="GO:0008726">
    <property type="term" value="F:alkanesulfonate monooxygenase activity"/>
    <property type="evidence" value="ECO:0007669"/>
    <property type="project" value="TreeGrafter"/>
</dbReference>
<reference evidence="6 7" key="1">
    <citation type="submission" date="2016-04" db="EMBL/GenBank/DDBJ databases">
        <title>Draft Genome Sequences of Staphylococcus capitis Strain H36, S. capitis Strain H65, S. cohnii Strain H62, S. hominis Strain H69, Mycobacterium iranicum Strain H39, Plantibacter sp. Strain H53, Pseudomonas oryzihabitans Strain H72, and Microbacterium sp. Strain H83, isolated from residential settings.</title>
        <authorList>
            <person name="Lymperopoulou D."/>
            <person name="Adams R.I."/>
            <person name="Lindow S."/>
            <person name="Coil D.A."/>
            <person name="Jospin G."/>
            <person name="Eisen J.A."/>
        </authorList>
    </citation>
    <scope>NUCLEOTIDE SEQUENCE [LARGE SCALE GENOMIC DNA]</scope>
    <source>
        <strain evidence="6 7">H39</strain>
    </source>
</reference>
<evidence type="ECO:0000313" key="6">
    <source>
        <dbReference type="EMBL" id="OAN35117.1"/>
    </source>
</evidence>
<dbReference type="AlphaFoldDB" id="A0A178LQL3"/>
<evidence type="ECO:0000256" key="3">
    <source>
        <dbReference type="ARBA" id="ARBA00023002"/>
    </source>
</evidence>
<name>A0A178LQL3_MYCIR</name>
<dbReference type="Gene3D" id="3.20.20.30">
    <property type="entry name" value="Luciferase-like domain"/>
    <property type="match status" value="1"/>
</dbReference>
<organism evidence="6 7">
    <name type="scientific">Mycolicibacterium iranicum</name>
    <name type="common">Mycobacterium iranicum</name>
    <dbReference type="NCBI Taxonomy" id="912594"/>
    <lineage>
        <taxon>Bacteria</taxon>
        <taxon>Bacillati</taxon>
        <taxon>Actinomycetota</taxon>
        <taxon>Actinomycetes</taxon>
        <taxon>Mycobacteriales</taxon>
        <taxon>Mycobacteriaceae</taxon>
        <taxon>Mycolicibacterium</taxon>
    </lineage>
</organism>
<evidence type="ECO:0000313" key="7">
    <source>
        <dbReference type="Proteomes" id="UP000078396"/>
    </source>
</evidence>
<accession>A0A178LQL3</accession>
<evidence type="ECO:0000256" key="4">
    <source>
        <dbReference type="ARBA" id="ARBA00023033"/>
    </source>
</evidence>
<sequence length="341" mass="37777">MMSKISFGVRVPNSGPLTSVANITRAAEEAEQMGFDSIFLHDHVVWSTEMHRHHISSGAHEALVDDQSADFYEALTTVGYLAAKTSRVQIGVACLVMPTRNPIYAAKQLATLDHLTNGRLIAGVGLGSKASKESSEFDVFGVPFSARARMTDEYIDAMRAIWEQPLASYCGRHIEFKDAEIFPKPLQKPGPPVWVGGWTDAAAKRTGRVGDGWVPGWLSPAEMARGAEIVRDTAAEMGRDPEAITIAVEKLTVIDRDHDAAMARAIPTVKTSSNTYERDVDQIQFALDRHIFGSVEAVRQRVGEFVEAGVTHFELKFIYPTMDELTRQMELWAEEIIPLYR</sequence>
<feature type="domain" description="Luciferase-like" evidence="5">
    <location>
        <begin position="18"/>
        <end position="312"/>
    </location>
</feature>
<keyword evidence="2" id="KW-0288">FMN</keyword>
<keyword evidence="4" id="KW-0503">Monooxygenase</keyword>
<dbReference type="InterPro" id="IPR019921">
    <property type="entry name" value="Lucif-like_OxRdtase_Rv2161c"/>
</dbReference>
<keyword evidence="1" id="KW-0285">Flavoprotein</keyword>
<protein>
    <recommendedName>
        <fullName evidence="5">Luciferase-like domain-containing protein</fullName>
    </recommendedName>
</protein>
<comment type="caution">
    <text evidence="6">The sequence shown here is derived from an EMBL/GenBank/DDBJ whole genome shotgun (WGS) entry which is preliminary data.</text>
</comment>
<dbReference type="GO" id="GO:0046306">
    <property type="term" value="P:alkanesulfonate catabolic process"/>
    <property type="evidence" value="ECO:0007669"/>
    <property type="project" value="TreeGrafter"/>
</dbReference>
<dbReference type="SUPFAM" id="SSF51679">
    <property type="entry name" value="Bacterial luciferase-like"/>
    <property type="match status" value="1"/>
</dbReference>
<dbReference type="EMBL" id="LWCS01000040">
    <property type="protein sequence ID" value="OAN35117.1"/>
    <property type="molecule type" value="Genomic_DNA"/>
</dbReference>